<evidence type="ECO:0000256" key="9">
    <source>
        <dbReference type="SAM" id="SignalP"/>
    </source>
</evidence>
<keyword evidence="6" id="KW-0934">Plastid</keyword>
<comment type="similarity">
    <text evidence="3">Belongs to the fucoxanthin chlorophyll protein family.</text>
</comment>
<feature type="signal peptide" evidence="9">
    <location>
        <begin position="1"/>
        <end position="16"/>
    </location>
</feature>
<keyword evidence="5" id="KW-0602">Photosynthesis</keyword>
<dbReference type="GO" id="GO:0016168">
    <property type="term" value="F:chlorophyll binding"/>
    <property type="evidence" value="ECO:0007669"/>
    <property type="project" value="UniProtKB-KW"/>
</dbReference>
<evidence type="ECO:0000256" key="8">
    <source>
        <dbReference type="PIRSR" id="PIRSR601344-1"/>
    </source>
</evidence>
<comment type="subcellular location">
    <subcellularLocation>
        <location evidence="2">Plastid</location>
        <location evidence="2">Chloroplast</location>
    </subcellularLocation>
</comment>
<dbReference type="GO" id="GO:0009507">
    <property type="term" value="C:chloroplast"/>
    <property type="evidence" value="ECO:0007669"/>
    <property type="project" value="UniProtKB-SubCell"/>
</dbReference>
<proteinExistence type="inferred from homology"/>
<evidence type="ECO:0000256" key="1">
    <source>
        <dbReference type="ARBA" id="ARBA00004022"/>
    </source>
</evidence>
<evidence type="ECO:0000313" key="10">
    <source>
        <dbReference type="EMBL" id="CAD8962639.1"/>
    </source>
</evidence>
<feature type="binding site" evidence="8">
    <location>
        <position position="192"/>
    </location>
    <ligand>
        <name>chlorophyll a</name>
        <dbReference type="ChEBI" id="CHEBI:58416"/>
        <label>1</label>
    </ligand>
</feature>
<feature type="binding site" evidence="8">
    <location>
        <position position="210"/>
    </location>
    <ligand>
        <name>chlorophyll a</name>
        <dbReference type="ChEBI" id="CHEBI:58416"/>
        <label>1</label>
    </ligand>
</feature>
<dbReference type="Pfam" id="PF00504">
    <property type="entry name" value="Chloroa_b-bind"/>
    <property type="match status" value="1"/>
</dbReference>
<keyword evidence="9" id="KW-0732">Signal</keyword>
<dbReference type="GO" id="GO:0016020">
    <property type="term" value="C:membrane"/>
    <property type="evidence" value="ECO:0007669"/>
    <property type="project" value="InterPro"/>
</dbReference>
<gene>
    <name evidence="10" type="ORF">TNIT0693_LOCUS1420</name>
</gene>
<dbReference type="PANTHER" id="PTHR21649">
    <property type="entry name" value="CHLOROPHYLL A/B BINDING PROTEIN"/>
    <property type="match status" value="1"/>
</dbReference>
<evidence type="ECO:0000256" key="2">
    <source>
        <dbReference type="ARBA" id="ARBA00004229"/>
    </source>
</evidence>
<dbReference type="EMBL" id="HBFY01003505">
    <property type="protein sequence ID" value="CAD8962639.1"/>
    <property type="molecule type" value="Transcribed_RNA"/>
</dbReference>
<organism evidence="10">
    <name type="scientific">Thalassionema nitzschioides</name>
    <dbReference type="NCBI Taxonomy" id="33649"/>
    <lineage>
        <taxon>Eukaryota</taxon>
        <taxon>Sar</taxon>
        <taxon>Stramenopiles</taxon>
        <taxon>Ochrophyta</taxon>
        <taxon>Bacillariophyta</taxon>
        <taxon>Fragilariophyceae</taxon>
        <taxon>Fragilariophycidae</taxon>
        <taxon>Thalassionemales</taxon>
        <taxon>Thalassionemataceae</taxon>
        <taxon>Thalassionema</taxon>
    </lineage>
</organism>
<dbReference type="GO" id="GO:0030076">
    <property type="term" value="C:light-harvesting complex"/>
    <property type="evidence" value="ECO:0007669"/>
    <property type="project" value="UniProtKB-KW"/>
</dbReference>
<dbReference type="GO" id="GO:0009765">
    <property type="term" value="P:photosynthesis, light harvesting"/>
    <property type="evidence" value="ECO:0007669"/>
    <property type="project" value="InterPro"/>
</dbReference>
<name>A0A6V0X616_9STRA</name>
<keyword evidence="7" id="KW-0437">Light-harvesting polypeptide</keyword>
<evidence type="ECO:0000256" key="6">
    <source>
        <dbReference type="ARBA" id="ARBA00022640"/>
    </source>
</evidence>
<feature type="binding site" evidence="8">
    <location>
        <position position="193"/>
    </location>
    <ligand>
        <name>chlorophyll a</name>
        <dbReference type="ChEBI" id="CHEBI:58416"/>
        <label>1</label>
    </ligand>
</feature>
<reference evidence="10" key="1">
    <citation type="submission" date="2021-01" db="EMBL/GenBank/DDBJ databases">
        <authorList>
            <person name="Corre E."/>
            <person name="Pelletier E."/>
            <person name="Niang G."/>
            <person name="Scheremetjew M."/>
            <person name="Finn R."/>
            <person name="Kale V."/>
            <person name="Holt S."/>
            <person name="Cochrane G."/>
            <person name="Meng A."/>
            <person name="Brown T."/>
            <person name="Cohen L."/>
        </authorList>
    </citation>
    <scope>NUCLEOTIDE SEQUENCE</scope>
</reference>
<keyword evidence="8" id="KW-0157">Chromophore</keyword>
<dbReference type="SUPFAM" id="SSF103511">
    <property type="entry name" value="Chlorophyll a-b binding protein"/>
    <property type="match status" value="1"/>
</dbReference>
<dbReference type="InterPro" id="IPR001344">
    <property type="entry name" value="Chloro_AB-bd_pln"/>
</dbReference>
<evidence type="ECO:0000256" key="3">
    <source>
        <dbReference type="ARBA" id="ARBA00005933"/>
    </source>
</evidence>
<evidence type="ECO:0000256" key="4">
    <source>
        <dbReference type="ARBA" id="ARBA00022528"/>
    </source>
</evidence>
<dbReference type="InterPro" id="IPR022796">
    <property type="entry name" value="Chloroa_b-bind"/>
</dbReference>
<feature type="binding site" evidence="8">
    <location>
        <position position="88"/>
    </location>
    <ligand>
        <name>chlorophyll a</name>
        <dbReference type="ChEBI" id="CHEBI:58416"/>
        <label>1</label>
    </ligand>
</feature>
<feature type="binding site" evidence="8">
    <location>
        <position position="85"/>
    </location>
    <ligand>
        <name>chlorophyll a</name>
        <dbReference type="ChEBI" id="CHEBI:58416"/>
        <label>1</label>
    </ligand>
</feature>
<sequence>MNVITQALLLATSVGAFAPALTTNSNTALRMESEGGDKGPEMSKALPFIARPKLLDGTLAGDVGFDPFGLAGENKESLLNMREAEIKHGRLAMLAVVGWPIAELFDRQLAEAAGMPSLLTKSGESPSLLNGGLDKVDIAFWVALLSLSGIIEIENMKMKDEKAKNYQPGDCNFDPLGLLPDDRIGALEMQTKEIKHGRIAMMALLGFVVQEALFGIPVVQETPFFFKPLF</sequence>
<accession>A0A6V0X616</accession>
<dbReference type="Gene3D" id="1.10.3460.10">
    <property type="entry name" value="Chlorophyll a/b binding protein domain"/>
    <property type="match status" value="1"/>
</dbReference>
<feature type="binding site" evidence="8">
    <location>
        <position position="198"/>
    </location>
    <ligand>
        <name>chlorophyll a</name>
        <dbReference type="ChEBI" id="CHEBI:58416"/>
        <label>1</label>
    </ligand>
</feature>
<protein>
    <submittedName>
        <fullName evidence="10">Uncharacterized protein</fullName>
    </submittedName>
</protein>
<keyword evidence="8" id="KW-0148">Chlorophyll</keyword>
<feature type="binding site" description="axial binding residue" evidence="8">
    <location>
        <position position="90"/>
    </location>
    <ligand>
        <name>chlorophyll b</name>
        <dbReference type="ChEBI" id="CHEBI:61721"/>
        <label>1</label>
    </ligand>
    <ligandPart>
        <name>Mg</name>
        <dbReference type="ChEBI" id="CHEBI:25107"/>
    </ligandPart>
</feature>
<evidence type="ECO:0000256" key="5">
    <source>
        <dbReference type="ARBA" id="ARBA00022531"/>
    </source>
</evidence>
<evidence type="ECO:0000256" key="7">
    <source>
        <dbReference type="ARBA" id="ARBA00023243"/>
    </source>
</evidence>
<dbReference type="AlphaFoldDB" id="A0A6V0X616"/>
<comment type="function">
    <text evidence="1">The light-harvesting complex (LHC) functions as a light receptor, it captures and delivers excitation energy to photosystems with which it is closely associated. Energy is transferred from the carotenoid and chlorophyll C (or B) to chlorophyll A and the photosynthetic reaction centers where it is used to synthesize ATP and reducing power.</text>
</comment>
<feature type="chain" id="PRO_5030160677" evidence="9">
    <location>
        <begin position="17"/>
        <end position="230"/>
    </location>
</feature>
<keyword evidence="4" id="KW-0150">Chloroplast</keyword>